<dbReference type="PIRSF" id="PIRSF036628">
    <property type="entry name" value="IolB"/>
    <property type="match status" value="1"/>
</dbReference>
<dbReference type="Gene3D" id="2.60.120.10">
    <property type="entry name" value="Jelly Rolls"/>
    <property type="match status" value="2"/>
</dbReference>
<sequence>MGGLATVGHAGGGLDRRTALLLDRIPGAERYRHVRARPRSTGRGGVVSTKIVQLTTKDTGWKYLGVEVVSLAAGDRLDLDSPTHETAVVLVEGAVEVHGAGLDARIHRGSVFAEMAEIAYVPPKQRVTVAAVADSEIALGTAPAAGLHPARLVRRHEMASVVRGGGPAVRQVTSPLADPIPAESLIVYEAWVPRGGYAGWPPHRHDGADGSPYLEETYYFRFDRDVGFGWHRNFAADLDLDDSFSIRNRSLVAVPAGYHLCTAGPAANMWILNFLAGAPEDRAQPPCFDPAETWINEDWTRGQLPIPAVDPRK</sequence>
<dbReference type="InterPro" id="IPR014710">
    <property type="entry name" value="RmlC-like_jellyroll"/>
</dbReference>
<dbReference type="SUPFAM" id="SSF51182">
    <property type="entry name" value="RmlC-like cupins"/>
    <property type="match status" value="1"/>
</dbReference>
<evidence type="ECO:0000313" key="3">
    <source>
        <dbReference type="Proteomes" id="UP000440096"/>
    </source>
</evidence>
<dbReference type="InterPro" id="IPR011051">
    <property type="entry name" value="RmlC_Cupin_sf"/>
</dbReference>
<evidence type="ECO:0000313" key="2">
    <source>
        <dbReference type="EMBL" id="MTD54369.1"/>
    </source>
</evidence>
<name>A0A6N7Z0W7_9PSEU</name>
<proteinExistence type="predicted"/>
<dbReference type="PANTHER" id="PTHR39193">
    <property type="entry name" value="5-DEOXY-GLUCURONATE ISOMERASE"/>
    <property type="match status" value="1"/>
</dbReference>
<dbReference type="PANTHER" id="PTHR39193:SF1">
    <property type="entry name" value="5-DEOXY-GLUCURONATE ISOMERASE"/>
    <property type="match status" value="1"/>
</dbReference>
<dbReference type="Proteomes" id="UP000440096">
    <property type="component" value="Unassembled WGS sequence"/>
</dbReference>
<dbReference type="EMBL" id="WMBA01000011">
    <property type="protein sequence ID" value="MTD54369.1"/>
    <property type="molecule type" value="Genomic_DNA"/>
</dbReference>
<keyword evidence="1 2" id="KW-0413">Isomerase</keyword>
<evidence type="ECO:0000256" key="1">
    <source>
        <dbReference type="ARBA" id="ARBA00023235"/>
    </source>
</evidence>
<keyword evidence="3" id="KW-1185">Reference proteome</keyword>
<comment type="caution">
    <text evidence="2">The sequence shown here is derived from an EMBL/GenBank/DDBJ whole genome shotgun (WGS) entry which is preliminary data.</text>
</comment>
<gene>
    <name evidence="2" type="ORF">GKO32_10345</name>
</gene>
<dbReference type="InterPro" id="IPR021120">
    <property type="entry name" value="KduI/IolB_isomerase"/>
</dbReference>
<organism evidence="2 3">
    <name type="scientific">Amycolatopsis pithecellobii</name>
    <dbReference type="NCBI Taxonomy" id="664692"/>
    <lineage>
        <taxon>Bacteria</taxon>
        <taxon>Bacillati</taxon>
        <taxon>Actinomycetota</taxon>
        <taxon>Actinomycetes</taxon>
        <taxon>Pseudonocardiales</taxon>
        <taxon>Pseudonocardiaceae</taxon>
        <taxon>Amycolatopsis</taxon>
    </lineage>
</organism>
<reference evidence="2 3" key="1">
    <citation type="submission" date="2019-11" db="EMBL/GenBank/DDBJ databases">
        <title>Draft genome of Amycolatopsis RM579.</title>
        <authorList>
            <person name="Duangmal K."/>
            <person name="Mingma R."/>
        </authorList>
    </citation>
    <scope>NUCLEOTIDE SEQUENCE [LARGE SCALE GENOMIC DNA]</scope>
    <source>
        <strain evidence="2 3">RM579</strain>
    </source>
</reference>
<dbReference type="Pfam" id="PF04962">
    <property type="entry name" value="KduI"/>
    <property type="match status" value="1"/>
</dbReference>
<dbReference type="GO" id="GO:0019310">
    <property type="term" value="P:inositol catabolic process"/>
    <property type="evidence" value="ECO:0007669"/>
    <property type="project" value="InterPro"/>
</dbReference>
<protein>
    <submittedName>
        <fullName evidence="2">5-deoxy-glucuronate isomerase</fullName>
    </submittedName>
</protein>
<dbReference type="InterPro" id="IPR024203">
    <property type="entry name" value="Deoxy-glucuronate_isom_IolB"/>
</dbReference>
<dbReference type="AlphaFoldDB" id="A0A6N7Z0W7"/>
<accession>A0A6N7Z0W7</accession>
<dbReference type="OrthoDB" id="9799936at2"/>
<dbReference type="GO" id="GO:0008880">
    <property type="term" value="F:glucuronate isomerase activity"/>
    <property type="evidence" value="ECO:0007669"/>
    <property type="project" value="InterPro"/>
</dbReference>